<dbReference type="Proteomes" id="UP000318103">
    <property type="component" value="Unassembled WGS sequence"/>
</dbReference>
<sequence length="56" mass="6540">MRLDWHAAEDHKTTMLRWSGDADVTSCSDLLDDFLTKINSMENEYRRTMAALYRAS</sequence>
<organism evidence="1 2">
    <name type="scientific">Streptomyces puniciscabiei</name>
    <dbReference type="NCBI Taxonomy" id="164348"/>
    <lineage>
        <taxon>Bacteria</taxon>
        <taxon>Bacillati</taxon>
        <taxon>Actinomycetota</taxon>
        <taxon>Actinomycetes</taxon>
        <taxon>Kitasatosporales</taxon>
        <taxon>Streptomycetaceae</taxon>
        <taxon>Streptomyces</taxon>
    </lineage>
</organism>
<dbReference type="EMBL" id="VFNX01000001">
    <property type="protein sequence ID" value="TQK97010.1"/>
    <property type="molecule type" value="Genomic_DNA"/>
</dbReference>
<evidence type="ECO:0000313" key="2">
    <source>
        <dbReference type="Proteomes" id="UP000318103"/>
    </source>
</evidence>
<name>A0A542UD45_9ACTN</name>
<dbReference type="AlphaFoldDB" id="A0A542UD45"/>
<proteinExistence type="predicted"/>
<dbReference type="RefSeq" id="WP_167528479.1">
    <property type="nucleotide sequence ID" value="NZ_VFNX01000001.1"/>
</dbReference>
<comment type="caution">
    <text evidence="1">The sequence shown here is derived from an EMBL/GenBank/DDBJ whole genome shotgun (WGS) entry which is preliminary data.</text>
</comment>
<gene>
    <name evidence="1" type="ORF">FB563_1966</name>
</gene>
<accession>A0A542UD45</accession>
<reference evidence="1 2" key="1">
    <citation type="submission" date="2019-06" db="EMBL/GenBank/DDBJ databases">
        <title>Sequencing the genomes of 1000 actinobacteria strains.</title>
        <authorList>
            <person name="Klenk H.-P."/>
        </authorList>
    </citation>
    <scope>NUCLEOTIDE SEQUENCE [LARGE SCALE GENOMIC DNA]</scope>
    <source>
        <strain evidence="1 2">DSM 41929</strain>
    </source>
</reference>
<keyword evidence="2" id="KW-1185">Reference proteome</keyword>
<evidence type="ECO:0000313" key="1">
    <source>
        <dbReference type="EMBL" id="TQK97010.1"/>
    </source>
</evidence>
<protein>
    <submittedName>
        <fullName evidence="1">Uncharacterized protein</fullName>
    </submittedName>
</protein>